<dbReference type="Pfam" id="PF01476">
    <property type="entry name" value="LysM"/>
    <property type="match status" value="1"/>
</dbReference>
<evidence type="ECO:0000313" key="2">
    <source>
        <dbReference type="EMBL" id="KMO85366.1"/>
    </source>
</evidence>
<dbReference type="PATRIC" id="fig|1122219.3.peg.3021"/>
<dbReference type="SUPFAM" id="SSF54106">
    <property type="entry name" value="LysM domain"/>
    <property type="match status" value="1"/>
</dbReference>
<dbReference type="Proteomes" id="UP000036503">
    <property type="component" value="Unassembled WGS sequence"/>
</dbReference>
<dbReference type="EMBL" id="LEKT01000069">
    <property type="protein sequence ID" value="KMO85366.1"/>
    <property type="molecule type" value="Genomic_DNA"/>
</dbReference>
<evidence type="ECO:0000313" key="3">
    <source>
        <dbReference type="Proteomes" id="UP000036503"/>
    </source>
</evidence>
<feature type="domain" description="LysM" evidence="1">
    <location>
        <begin position="28"/>
        <end position="79"/>
    </location>
</feature>
<dbReference type="STRING" id="39029.BSR42_06655"/>
<gene>
    <name evidence="2" type="ORF">AB840_13965</name>
</gene>
<reference evidence="2 3" key="1">
    <citation type="submission" date="2015-06" db="EMBL/GenBank/DDBJ databases">
        <title>Draft genome sequence of beer spoilage bacterium Megasphaera cerevisiae type strain 20462.</title>
        <authorList>
            <person name="Kutumbaka K."/>
            <person name="Pasmowitz J."/>
            <person name="Mategko J."/>
            <person name="Reyes D."/>
            <person name="Friedrich A."/>
            <person name="Han S."/>
            <person name="Martens-Habbena W."/>
            <person name="Neal-McKinney J."/>
            <person name="Janagama H.K."/>
            <person name="Nadala C."/>
            <person name="Samadpour M."/>
        </authorList>
    </citation>
    <scope>NUCLEOTIDE SEQUENCE [LARGE SCALE GENOMIC DNA]</scope>
    <source>
        <strain evidence="2 3">DSM 20462</strain>
    </source>
</reference>
<dbReference type="Gene3D" id="3.10.350.10">
    <property type="entry name" value="LysM domain"/>
    <property type="match status" value="1"/>
</dbReference>
<dbReference type="SMART" id="SM00257">
    <property type="entry name" value="LysM"/>
    <property type="match status" value="1"/>
</dbReference>
<dbReference type="AlphaFoldDB" id="A0A0J6ZKK8"/>
<name>A0A0J6ZKK8_9FIRM</name>
<keyword evidence="3" id="KW-1185">Reference proteome</keyword>
<sequence length="96" mass="10776">MKYMLLVGAVAIAGTQLGWMYHTDQEYVSVHIEKGQTIWDIASKAADSNTDVRYVVSSIVEANHLENNQDIYPGQVLQVPVNADRVDIVKREFSSH</sequence>
<proteinExistence type="predicted"/>
<accession>A0A0J6ZKK8</accession>
<comment type="caution">
    <text evidence="2">The sequence shown here is derived from an EMBL/GenBank/DDBJ whole genome shotgun (WGS) entry which is preliminary data.</text>
</comment>
<dbReference type="CDD" id="cd00118">
    <property type="entry name" value="LysM"/>
    <property type="match status" value="1"/>
</dbReference>
<protein>
    <recommendedName>
        <fullName evidence="1">LysM domain-containing protein</fullName>
    </recommendedName>
</protein>
<organism evidence="2 3">
    <name type="scientific">Megasphaera cerevisiae DSM 20462</name>
    <dbReference type="NCBI Taxonomy" id="1122219"/>
    <lineage>
        <taxon>Bacteria</taxon>
        <taxon>Bacillati</taxon>
        <taxon>Bacillota</taxon>
        <taxon>Negativicutes</taxon>
        <taxon>Veillonellales</taxon>
        <taxon>Veillonellaceae</taxon>
        <taxon>Megasphaera</taxon>
    </lineage>
</organism>
<dbReference type="InterPro" id="IPR036779">
    <property type="entry name" value="LysM_dom_sf"/>
</dbReference>
<dbReference type="InParanoid" id="A0A0J6ZKK8"/>
<dbReference type="InterPro" id="IPR018392">
    <property type="entry name" value="LysM"/>
</dbReference>
<dbReference type="PROSITE" id="PS51782">
    <property type="entry name" value="LYSM"/>
    <property type="match status" value="1"/>
</dbReference>
<evidence type="ECO:0000259" key="1">
    <source>
        <dbReference type="PROSITE" id="PS51782"/>
    </source>
</evidence>